<protein>
    <submittedName>
        <fullName evidence="2">Uncharacterized protein</fullName>
    </submittedName>
</protein>
<proteinExistence type="predicted"/>
<feature type="region of interest" description="Disordered" evidence="1">
    <location>
        <begin position="1"/>
        <end position="43"/>
    </location>
</feature>
<organism evidence="2 3">
    <name type="scientific">Punica granatum</name>
    <name type="common">Pomegranate</name>
    <dbReference type="NCBI Taxonomy" id="22663"/>
    <lineage>
        <taxon>Eukaryota</taxon>
        <taxon>Viridiplantae</taxon>
        <taxon>Streptophyta</taxon>
        <taxon>Embryophyta</taxon>
        <taxon>Tracheophyta</taxon>
        <taxon>Spermatophyta</taxon>
        <taxon>Magnoliopsida</taxon>
        <taxon>eudicotyledons</taxon>
        <taxon>Gunneridae</taxon>
        <taxon>Pentapetalae</taxon>
        <taxon>rosids</taxon>
        <taxon>malvids</taxon>
        <taxon>Myrtales</taxon>
        <taxon>Lythraceae</taxon>
        <taxon>Punica</taxon>
    </lineage>
</organism>
<dbReference type="EMBL" id="MTKT01000733">
    <property type="protein sequence ID" value="OWM89015.1"/>
    <property type="molecule type" value="Genomic_DNA"/>
</dbReference>
<evidence type="ECO:0000313" key="2">
    <source>
        <dbReference type="EMBL" id="OWM89015.1"/>
    </source>
</evidence>
<gene>
    <name evidence="2" type="ORF">CDL15_Pgr016399</name>
</gene>
<evidence type="ECO:0000256" key="1">
    <source>
        <dbReference type="SAM" id="MobiDB-lite"/>
    </source>
</evidence>
<name>A0A218XV28_PUNGR</name>
<sequence length="95" mass="9430">MTRSTRDLGGRGPHGSVAPGGARGHLPCKGAEGSLGSSEAADFSSRDVGGFSGYISELGIECKGAEGSLGSSKAVDFSSRDVGGFSGYISELGSE</sequence>
<dbReference type="AlphaFoldDB" id="A0A218XV28"/>
<dbReference type="Proteomes" id="UP000197138">
    <property type="component" value="Unassembled WGS sequence"/>
</dbReference>
<evidence type="ECO:0000313" key="3">
    <source>
        <dbReference type="Proteomes" id="UP000197138"/>
    </source>
</evidence>
<comment type="caution">
    <text evidence="2">The sequence shown here is derived from an EMBL/GenBank/DDBJ whole genome shotgun (WGS) entry which is preliminary data.</text>
</comment>
<reference evidence="3" key="1">
    <citation type="journal article" date="2017" name="Plant J.">
        <title>The pomegranate (Punica granatum L.) genome and the genomics of punicalagin biosynthesis.</title>
        <authorList>
            <person name="Qin G."/>
            <person name="Xu C."/>
            <person name="Ming R."/>
            <person name="Tang H."/>
            <person name="Guyot R."/>
            <person name="Kramer E.M."/>
            <person name="Hu Y."/>
            <person name="Yi X."/>
            <person name="Qi Y."/>
            <person name="Xu X."/>
            <person name="Gao Z."/>
            <person name="Pan H."/>
            <person name="Jian J."/>
            <person name="Tian Y."/>
            <person name="Yue Z."/>
            <person name="Xu Y."/>
        </authorList>
    </citation>
    <scope>NUCLEOTIDE SEQUENCE [LARGE SCALE GENOMIC DNA]</scope>
    <source>
        <strain evidence="3">cv. Dabenzi</strain>
    </source>
</reference>
<accession>A0A218XV28</accession>